<gene>
    <name evidence="2" type="ORF">kustc1158</name>
</gene>
<dbReference type="SUPFAM" id="SSF52540">
    <property type="entry name" value="P-loop containing nucleoside triphosphate hydrolases"/>
    <property type="match status" value="1"/>
</dbReference>
<evidence type="ECO:0000256" key="1">
    <source>
        <dbReference type="SAM" id="Coils"/>
    </source>
</evidence>
<evidence type="ECO:0008006" key="3">
    <source>
        <dbReference type="Google" id="ProtNLM"/>
    </source>
</evidence>
<name>Q1PXE0_KUEST</name>
<dbReference type="InterPro" id="IPR047679">
    <property type="entry name" value="BREX_BrxC"/>
</dbReference>
<feature type="coiled-coil region" evidence="1">
    <location>
        <begin position="1186"/>
        <end position="1213"/>
    </location>
</feature>
<organism evidence="2">
    <name type="scientific">Kuenenia stuttgartiensis</name>
    <dbReference type="NCBI Taxonomy" id="174633"/>
    <lineage>
        <taxon>Bacteria</taxon>
        <taxon>Pseudomonadati</taxon>
        <taxon>Planctomycetota</taxon>
        <taxon>Candidatus Brocadiia</taxon>
        <taxon>Candidatus Brocadiales</taxon>
        <taxon>Candidatus Brocadiaceae</taxon>
        <taxon>Candidatus Kuenenia</taxon>
    </lineage>
</organism>
<dbReference type="EMBL" id="CT573073">
    <property type="protein sequence ID" value="CAJ71903.1"/>
    <property type="molecule type" value="Genomic_DNA"/>
</dbReference>
<sequence>MIAMQIIKDLFRKDIYRKIEEVIKVDQHDVGTVKNEIQEYVATPDIKDHFCQVYNAVAEYPSEPHEGIGIWVSGFFGSGKSSFAKILGYTLANRKIITQSASQWFIENVQDKQITNFLQNINSRFTIHAIIFDVAMDRGVRTANEQITEIMYKALLRELGYAEDFDLAELEITLEAKGRLKEFVSLFNKEYSPATWEEERDMAMGISEASAILYKMMPNVFPREDSWSNSLGIKKDSGNFIGRADITPNKLAERAFELMAKRKPGAGLVFIIDEVGQYVSRSVQKMLDLQAVVQAFGRESKNRFKAKQIVAPCWIVVTSQEKLNEVVDAMGGRIIELARLQDRFPIPIDLKQSNIQEVTAKRVLEKKDKGYESLCELFDKNEGHLKTYCKLERTSRNTTITKEDFINLYPYLPYQIELCIDIVAGLRQKRGAQKHIGGSNRTIIKQAQEMLIHPRTNLADQEIGNLVTLDKVYELLYAGSLLPVEVTREVDSVARHIHNNEMALKVTKAITLLEAVKNLPRTAHNIAVVLHPSVNSGSILSDVKDAITELEKAQIIRASEEGYKLLTVQEKNWDTERASLSPKPKQRNIIKQESIKEIFSAPKTRTYSYKGMRTFRVGLFIDGEKVEEGDIPLSIYIADNENDFKEKNQQLRVQSRQDSHNNEIFWVFSVNEDIYRLIEEKYRSNEMIATYSRIRAHNQISPEQSACLEDEKQRENRIHQDLRSKITKVIESGSGLFRGVEKDGSELGNSISEIITGMLDAAVPELYPKLEMGTRKIKGDEPEKILTAANLKGLPSIFYDKDDGLNLVVKHDNKYQPNINAEIAQEILNYIKNEHSYGTKVTGNSLEEHFRGFDYGWEGDILRLVLAVLFRGGAIEVTHQAVRHRGYSDPDARLPFISNRAFKSATFAPRETLDLKMRADAAKHYEEITGNEVNIEEEAIASAFKELAKDDKEILLPLQVQVSALGLPVKDTLSEFRQTIDSVLNSDIDDCVKILAGEGMSYKELREKIRRLADVMSDEDMKNVQNAKAALSTIIPMLEKLGLDGEVYEKAEALRIALNSENFYDKLEAIRLNTQGIYAVYIKAYSEKHDHRKERVEKAIESVKGHVNFALLSEEEQNILLAPFIERCCEKAMLKDTCACEKCRATIDQMDSDLLAIQGMKDNAARQIEKLTDSGKIEYLRASEIISGYIEKEEDVEIALQKLKEKMMKMLAEGYKISFQ</sequence>
<dbReference type="AlphaFoldDB" id="Q1PXE0"/>
<keyword evidence="1" id="KW-0175">Coiled coil</keyword>
<dbReference type="NCBIfam" id="NF033441">
    <property type="entry name" value="BREX_BrxC"/>
    <property type="match status" value="1"/>
</dbReference>
<dbReference type="InterPro" id="IPR027417">
    <property type="entry name" value="P-loop_NTPase"/>
</dbReference>
<accession>Q1PXE0</accession>
<reference evidence="2" key="1">
    <citation type="journal article" date="2006" name="Nature">
        <title>Deciphering the evolution and metabolism of an anammox bacterium from a community genome.</title>
        <authorList>
            <person name="Strous M."/>
            <person name="Pelletier E."/>
            <person name="Mangenot S."/>
            <person name="Rattei T."/>
            <person name="Lehner A."/>
            <person name="Taylor M.W."/>
            <person name="Horn M."/>
            <person name="Daims H."/>
            <person name="Bartol-Mavel D."/>
            <person name="Wincker P."/>
            <person name="Barbe V."/>
            <person name="Fonknechten N."/>
            <person name="Vallenet D."/>
            <person name="Segurens B."/>
            <person name="Schenowitz-Truong C."/>
            <person name="Medigue C."/>
            <person name="Collingro A."/>
            <person name="Snel B."/>
            <person name="Dutilh B.E."/>
            <person name="OpDenCamp H.J.M."/>
            <person name="vanDerDrift C."/>
            <person name="Cirpus I."/>
            <person name="vanDePas-Schoonen K.T."/>
            <person name="Harhangi H.R."/>
            <person name="vanNiftrik L."/>
            <person name="Schmid M."/>
            <person name="Keltjens J."/>
            <person name="vanDeVossenberg J."/>
            <person name="Kartal B."/>
            <person name="Meier H."/>
            <person name="Frishman D."/>
            <person name="Huynen M.A."/>
            <person name="Mewes H."/>
            <person name="Weissenbach J."/>
            <person name="Jetten M.S.M."/>
            <person name="Wagner M."/>
            <person name="LePaslier D."/>
        </authorList>
    </citation>
    <scope>NUCLEOTIDE SEQUENCE</scope>
</reference>
<protein>
    <recommendedName>
        <fullName evidence="3">BREX system P-loop protein BrxC</fullName>
    </recommendedName>
</protein>
<proteinExistence type="predicted"/>
<reference evidence="2" key="2">
    <citation type="submission" date="2006-01" db="EMBL/GenBank/DDBJ databases">
        <authorList>
            <person name="Genoscope"/>
        </authorList>
    </citation>
    <scope>NUCLEOTIDE SEQUENCE</scope>
</reference>
<evidence type="ECO:0000313" key="2">
    <source>
        <dbReference type="EMBL" id="CAJ71903.1"/>
    </source>
</evidence>